<keyword evidence="1" id="KW-0732">Signal</keyword>
<keyword evidence="4" id="KW-1185">Reference proteome</keyword>
<dbReference type="EMBL" id="CAXDID020000313">
    <property type="protein sequence ID" value="CAL6075279.1"/>
    <property type="molecule type" value="Genomic_DNA"/>
</dbReference>
<sequence>MTFIWLITSVLWLERMAQFPPPGCNLDLDVGEGALGLEEVARRRWALSWTSMKAFEMALAVEDVAAREVRAGNAVGYGCDVKAGCKDWLAAYQCNQLIWPSVTVMFKQILETVSFWTGQDTAKLAQFCCFTALRQLSWYGIEPCTMNVDVLYPTEMAPLFEHDTFIEYTLLLRILDWIPLYHPTKPPTYELVDTMLLLVMVPSEMTTDDWLFIQPTNPPQQPPTDPTVLFCTWTMDSTITRQEETQPMNPDEE</sequence>
<reference evidence="3 4" key="2">
    <citation type="submission" date="2024-07" db="EMBL/GenBank/DDBJ databases">
        <authorList>
            <person name="Akdeniz Z."/>
        </authorList>
    </citation>
    <scope>NUCLEOTIDE SEQUENCE [LARGE SCALE GENOMIC DNA]</scope>
</reference>
<evidence type="ECO:0000313" key="4">
    <source>
        <dbReference type="Proteomes" id="UP001642409"/>
    </source>
</evidence>
<protein>
    <submittedName>
        <fullName evidence="3">Hypothetical_protein</fullName>
    </submittedName>
</protein>
<dbReference type="Proteomes" id="UP001642409">
    <property type="component" value="Unassembled WGS sequence"/>
</dbReference>
<dbReference type="EMBL" id="CATOUU010000929">
    <property type="protein sequence ID" value="CAI9960162.1"/>
    <property type="molecule type" value="Genomic_DNA"/>
</dbReference>
<dbReference type="AlphaFoldDB" id="A0AA86UPZ7"/>
<name>A0AA86UPZ7_9EUKA</name>
<proteinExistence type="predicted"/>
<gene>
    <name evidence="2" type="ORF">HINF_LOCUS47807</name>
    <name evidence="3" type="ORF">HINF_LOCUS57129</name>
</gene>
<feature type="chain" id="PRO_5041705974" evidence="1">
    <location>
        <begin position="18"/>
        <end position="253"/>
    </location>
</feature>
<evidence type="ECO:0000313" key="2">
    <source>
        <dbReference type="EMBL" id="CAI9960162.1"/>
    </source>
</evidence>
<comment type="caution">
    <text evidence="2">The sequence shown here is derived from an EMBL/GenBank/DDBJ whole genome shotgun (WGS) entry which is preliminary data.</text>
</comment>
<feature type="signal peptide" evidence="1">
    <location>
        <begin position="1"/>
        <end position="17"/>
    </location>
</feature>
<accession>A0AA86UPZ7</accession>
<evidence type="ECO:0000313" key="3">
    <source>
        <dbReference type="EMBL" id="CAL6075279.1"/>
    </source>
</evidence>
<evidence type="ECO:0000256" key="1">
    <source>
        <dbReference type="SAM" id="SignalP"/>
    </source>
</evidence>
<organism evidence="2">
    <name type="scientific">Hexamita inflata</name>
    <dbReference type="NCBI Taxonomy" id="28002"/>
    <lineage>
        <taxon>Eukaryota</taxon>
        <taxon>Metamonada</taxon>
        <taxon>Diplomonadida</taxon>
        <taxon>Hexamitidae</taxon>
        <taxon>Hexamitinae</taxon>
        <taxon>Hexamita</taxon>
    </lineage>
</organism>
<reference evidence="2" key="1">
    <citation type="submission" date="2023-06" db="EMBL/GenBank/DDBJ databases">
        <authorList>
            <person name="Kurt Z."/>
        </authorList>
    </citation>
    <scope>NUCLEOTIDE SEQUENCE</scope>
</reference>